<reference evidence="3 4" key="1">
    <citation type="submission" date="2014-02" db="EMBL/GenBank/DDBJ databases">
        <title>The Genome Sequence of Trichophyton interdigitale MR816.</title>
        <authorList>
            <consortium name="The Broad Institute Genomics Platform"/>
            <person name="Cuomo C.A."/>
            <person name="White T.C."/>
            <person name="Graser Y."/>
            <person name="Martinez-Rossi N."/>
            <person name="Heitman J."/>
            <person name="Young S.K."/>
            <person name="Zeng Q."/>
            <person name="Gargeya S."/>
            <person name="Abouelleil A."/>
            <person name="Alvarado L."/>
            <person name="Chapman S.B."/>
            <person name="Gainer-Dewar J."/>
            <person name="Goldberg J."/>
            <person name="Griggs A."/>
            <person name="Gujja S."/>
            <person name="Hansen M."/>
            <person name="Howarth C."/>
            <person name="Imamovic A."/>
            <person name="Larimer J."/>
            <person name="Martinez D."/>
            <person name="Murphy C."/>
            <person name="Pearson M.D."/>
            <person name="Persinoti G."/>
            <person name="Poon T."/>
            <person name="Priest M."/>
            <person name="Roberts A.D."/>
            <person name="Saif S."/>
            <person name="Shea T.D."/>
            <person name="Sykes S.N."/>
            <person name="Wortman J."/>
            <person name="Nusbaum C."/>
            <person name="Birren B."/>
        </authorList>
    </citation>
    <scope>NUCLEOTIDE SEQUENCE [LARGE SCALE GENOMIC DNA]</scope>
    <source>
        <strain evidence="3 4">MR816</strain>
    </source>
</reference>
<feature type="transmembrane region" description="Helical" evidence="2">
    <location>
        <begin position="91"/>
        <end position="120"/>
    </location>
</feature>
<dbReference type="Proteomes" id="UP000024533">
    <property type="component" value="Unassembled WGS sequence"/>
</dbReference>
<gene>
    <name evidence="3" type="ORF">H109_07688</name>
</gene>
<name>A0A059IXJ9_TRIIM</name>
<keyword evidence="2" id="KW-0472">Membrane</keyword>
<dbReference type="EMBL" id="AOKY01000834">
    <property type="protein sequence ID" value="KDB20361.1"/>
    <property type="molecule type" value="Genomic_DNA"/>
</dbReference>
<protein>
    <submittedName>
        <fullName evidence="3">Uncharacterized protein</fullName>
    </submittedName>
</protein>
<evidence type="ECO:0000313" key="3">
    <source>
        <dbReference type="EMBL" id="KDB20361.1"/>
    </source>
</evidence>
<accession>A0A059IXJ9</accession>
<keyword evidence="2" id="KW-0812">Transmembrane</keyword>
<keyword evidence="4" id="KW-1185">Reference proteome</keyword>
<proteinExistence type="predicted"/>
<organism evidence="3 4">
    <name type="scientific">Trichophyton interdigitale (strain MR816)</name>
    <dbReference type="NCBI Taxonomy" id="1215338"/>
    <lineage>
        <taxon>Eukaryota</taxon>
        <taxon>Fungi</taxon>
        <taxon>Dikarya</taxon>
        <taxon>Ascomycota</taxon>
        <taxon>Pezizomycotina</taxon>
        <taxon>Eurotiomycetes</taxon>
        <taxon>Eurotiomycetidae</taxon>
        <taxon>Onygenales</taxon>
        <taxon>Arthrodermataceae</taxon>
        <taxon>Trichophyton</taxon>
    </lineage>
</organism>
<comment type="caution">
    <text evidence="3">The sequence shown here is derived from an EMBL/GenBank/DDBJ whole genome shotgun (WGS) entry which is preliminary data.</text>
</comment>
<feature type="region of interest" description="Disordered" evidence="1">
    <location>
        <begin position="1"/>
        <end position="24"/>
    </location>
</feature>
<dbReference type="AlphaFoldDB" id="A0A059IXJ9"/>
<evidence type="ECO:0000313" key="4">
    <source>
        <dbReference type="Proteomes" id="UP000024533"/>
    </source>
</evidence>
<evidence type="ECO:0000256" key="1">
    <source>
        <dbReference type="SAM" id="MobiDB-lite"/>
    </source>
</evidence>
<keyword evidence="2" id="KW-1133">Transmembrane helix</keyword>
<sequence length="125" mass="14052">MSIAFKTPPAEVNLPEHPQPHKQHLTVNINDPEERLSSFRIRVHDNETQITMTFKSTVPDYFNQGSHDPAATEAREPEIEGRTWNGHRVDMAWLVTLAFVGVCSIIILLVTIIVVAALTVTGRLR</sequence>
<evidence type="ECO:0000256" key="2">
    <source>
        <dbReference type="SAM" id="Phobius"/>
    </source>
</evidence>
<dbReference type="HOGENOM" id="CLU_2074840_0_0_1"/>